<accession>A0ABS2MTV1</accession>
<dbReference type="RefSeq" id="WP_204665266.1">
    <property type="nucleotide sequence ID" value="NZ_JAFBDT010000032.1"/>
</dbReference>
<evidence type="ECO:0000313" key="3">
    <source>
        <dbReference type="Proteomes" id="UP000767854"/>
    </source>
</evidence>
<dbReference type="EMBL" id="JAFBDT010000032">
    <property type="protein sequence ID" value="MBM7562838.1"/>
    <property type="molecule type" value="Genomic_DNA"/>
</dbReference>
<dbReference type="InterPro" id="IPR036075">
    <property type="entry name" value="ARMT-1-like_metal-bd_sf"/>
</dbReference>
<dbReference type="Pfam" id="PF01937">
    <property type="entry name" value="ARMT1-like_dom"/>
    <property type="match status" value="1"/>
</dbReference>
<dbReference type="PIRSF" id="PIRSF006593">
    <property type="entry name" value="UCP006593"/>
    <property type="match status" value="1"/>
</dbReference>
<dbReference type="InterPro" id="IPR014444">
    <property type="entry name" value="PH1575-like"/>
</dbReference>
<dbReference type="SUPFAM" id="SSF111321">
    <property type="entry name" value="AF1104-like"/>
    <property type="match status" value="1"/>
</dbReference>
<dbReference type="Gene3D" id="1.10.285.20">
    <property type="entry name" value="Uncharacterised protein PF01937, DUF89, domain 2"/>
    <property type="match status" value="1"/>
</dbReference>
<name>A0ABS2MTV1_9FIRM</name>
<evidence type="ECO:0000313" key="2">
    <source>
        <dbReference type="EMBL" id="MBM7562838.1"/>
    </source>
</evidence>
<comment type="caution">
    <text evidence="2">The sequence shown here is derived from an EMBL/GenBank/DDBJ whole genome shotgun (WGS) entry which is preliminary data.</text>
</comment>
<evidence type="ECO:0000259" key="1">
    <source>
        <dbReference type="Pfam" id="PF01937"/>
    </source>
</evidence>
<organism evidence="2 3">
    <name type="scientific">Fusibacter tunisiensis</name>
    <dbReference type="NCBI Taxonomy" id="1008308"/>
    <lineage>
        <taxon>Bacteria</taxon>
        <taxon>Bacillati</taxon>
        <taxon>Bacillota</taxon>
        <taxon>Clostridia</taxon>
        <taxon>Eubacteriales</taxon>
        <taxon>Eubacteriales Family XII. Incertae Sedis</taxon>
        <taxon>Fusibacter</taxon>
    </lineage>
</organism>
<gene>
    <name evidence="2" type="ORF">JOC49_002411</name>
</gene>
<feature type="domain" description="Damage-control phosphatase ARMT1-like metal-binding" evidence="1">
    <location>
        <begin position="4"/>
        <end position="281"/>
    </location>
</feature>
<keyword evidence="3" id="KW-1185">Reference proteome</keyword>
<dbReference type="Gene3D" id="1.10.8.380">
    <property type="entry name" value="Uncharacterised protein PF01937, DUF89, domain 1"/>
    <property type="match status" value="1"/>
</dbReference>
<protein>
    <submittedName>
        <fullName evidence="2">Uncharacterized protein with ATP-grasp and redox domains</fullName>
    </submittedName>
</protein>
<reference evidence="2 3" key="1">
    <citation type="submission" date="2021-01" db="EMBL/GenBank/DDBJ databases">
        <title>Genomic Encyclopedia of Type Strains, Phase IV (KMG-IV): sequencing the most valuable type-strain genomes for metagenomic binning, comparative biology and taxonomic classification.</title>
        <authorList>
            <person name="Goeker M."/>
        </authorList>
    </citation>
    <scope>NUCLEOTIDE SEQUENCE [LARGE SCALE GENOMIC DNA]</scope>
    <source>
        <strain evidence="2 3">DSM 24436</strain>
    </source>
</reference>
<dbReference type="InterPro" id="IPR002791">
    <property type="entry name" value="ARMT1-like_metal-bd"/>
</dbReference>
<dbReference type="Gene3D" id="3.40.50.10880">
    <property type="entry name" value="Uncharacterised protein PF01937, DUF89, domain 3"/>
    <property type="match status" value="1"/>
</dbReference>
<proteinExistence type="predicted"/>
<dbReference type="Proteomes" id="UP000767854">
    <property type="component" value="Unassembled WGS sequence"/>
</dbReference>
<sequence>MKIKHECIPCLIRQAIEISDFLIEDPEKKKDVIRFTLKMLSEISFEETAPYLAMKVHHYVKSISGNMDPYKPFKVKFNQIAEDLIASMRLRELVANSKFPFDTACRLAIAGNVIDFGLEITIDQDKVERSIASGLSCDLHGMETEILYKRIEKAKNIMVITDNAGEIVFDKLLIEQMPMKKIVYVVKGGPIVNDATIEDAIDVGMTKLVTVIDNGLAAQGTIMELVSNSFLEAFTSADLILAKGQANFETLSDLKDSRIVFLLKAKCKSIADEIGCQKGDYVIGGV</sequence>